<keyword evidence="6" id="KW-1015">Disulfide bond</keyword>
<dbReference type="InterPro" id="IPR000560">
    <property type="entry name" value="His_Pase_clade-2"/>
</dbReference>
<evidence type="ECO:0000256" key="7">
    <source>
        <dbReference type="ARBA" id="ARBA00023180"/>
    </source>
</evidence>
<evidence type="ECO:0000313" key="9">
    <source>
        <dbReference type="Proteomes" id="UP000695007"/>
    </source>
</evidence>
<dbReference type="EC" id="3.1.3.2" evidence="3"/>
<evidence type="ECO:0000256" key="4">
    <source>
        <dbReference type="ARBA" id="ARBA00022729"/>
    </source>
</evidence>
<evidence type="ECO:0000256" key="5">
    <source>
        <dbReference type="ARBA" id="ARBA00022801"/>
    </source>
</evidence>
<evidence type="ECO:0000256" key="3">
    <source>
        <dbReference type="ARBA" id="ARBA00012646"/>
    </source>
</evidence>
<dbReference type="CDD" id="cd07061">
    <property type="entry name" value="HP_HAP_like"/>
    <property type="match status" value="1"/>
</dbReference>
<protein>
    <recommendedName>
        <fullName evidence="3">acid phosphatase</fullName>
        <ecNumber evidence="3">3.1.3.2</ecNumber>
    </recommendedName>
</protein>
<dbReference type="Pfam" id="PF00328">
    <property type="entry name" value="His_Phos_2"/>
    <property type="match status" value="1"/>
</dbReference>
<keyword evidence="9" id="KW-1185">Reference proteome</keyword>
<dbReference type="GO" id="GO:0003993">
    <property type="term" value="F:acid phosphatase activity"/>
    <property type="evidence" value="ECO:0007669"/>
    <property type="project" value="UniProtKB-EC"/>
</dbReference>
<dbReference type="PANTHER" id="PTHR11567">
    <property type="entry name" value="ACID PHOSPHATASE-RELATED"/>
    <property type="match status" value="1"/>
</dbReference>
<dbReference type="PANTHER" id="PTHR11567:SF211">
    <property type="entry name" value="PROSTATIC ACID PHOSPHATASE"/>
    <property type="match status" value="1"/>
</dbReference>
<feature type="signal peptide" evidence="8">
    <location>
        <begin position="1"/>
        <end position="20"/>
    </location>
</feature>
<comment type="similarity">
    <text evidence="2">Belongs to the histidine acid phosphatase family.</text>
</comment>
<dbReference type="GeneID" id="105362038"/>
<dbReference type="InterPro" id="IPR029033">
    <property type="entry name" value="His_PPase_superfam"/>
</dbReference>
<name>A0AAJ6YGL6_9HYME</name>
<keyword evidence="4 8" id="KW-0732">Signal</keyword>
<evidence type="ECO:0000313" key="10">
    <source>
        <dbReference type="RefSeq" id="XP_011497665.1"/>
    </source>
</evidence>
<reference evidence="10" key="1">
    <citation type="submission" date="2025-08" db="UniProtKB">
        <authorList>
            <consortium name="RefSeq"/>
        </authorList>
    </citation>
    <scope>IDENTIFICATION</scope>
</reference>
<dbReference type="Gene3D" id="3.40.50.1240">
    <property type="entry name" value="Phosphoglycerate mutase-like"/>
    <property type="match status" value="1"/>
</dbReference>
<evidence type="ECO:0000256" key="2">
    <source>
        <dbReference type="ARBA" id="ARBA00005375"/>
    </source>
</evidence>
<sequence>MLFIQHIICICVLFIHCGQCLFVNDLKLELVQVLFRHGQRTAQKNEVDLLINAKRSLYEFWGYGQLTNVGKQQAYRLGDMLRHKYSDFLGDAYKPEDVYACSSEIDRTKVSLQLVLAALFPPMGKHVWNKNLKWMPIPIHFVPIELDILFNSLECSKFQELRKNLMNRAEIKNLIAKYKDIIDLLNEKNSNVNFDMEMIFYINNLLNIQRTLNISQPEWYTPVIARKLNDAAKLYLEINCYTPNMIRMNNGLTRRILENMDLNGTISNSYKIHLFSGHEFNIYAFAKGHSITLEEIPGYSSSFIVEKYRNNHDKVFVKIYMWTGQTEELKLIKLKKCKEYCPIDNYQILVNDFLPSNDEMHCMYKNLSITNLQRFL</sequence>
<evidence type="ECO:0000256" key="1">
    <source>
        <dbReference type="ARBA" id="ARBA00000032"/>
    </source>
</evidence>
<accession>A0AAJ6YGL6</accession>
<organism evidence="9 10">
    <name type="scientific">Ceratosolen solmsi marchali</name>
    <dbReference type="NCBI Taxonomy" id="326594"/>
    <lineage>
        <taxon>Eukaryota</taxon>
        <taxon>Metazoa</taxon>
        <taxon>Ecdysozoa</taxon>
        <taxon>Arthropoda</taxon>
        <taxon>Hexapoda</taxon>
        <taxon>Insecta</taxon>
        <taxon>Pterygota</taxon>
        <taxon>Neoptera</taxon>
        <taxon>Endopterygota</taxon>
        <taxon>Hymenoptera</taxon>
        <taxon>Apocrita</taxon>
        <taxon>Proctotrupomorpha</taxon>
        <taxon>Chalcidoidea</taxon>
        <taxon>Agaonidae</taxon>
        <taxon>Agaoninae</taxon>
        <taxon>Ceratosolen</taxon>
    </lineage>
</organism>
<dbReference type="RefSeq" id="XP_011497665.1">
    <property type="nucleotide sequence ID" value="XM_011499363.1"/>
</dbReference>
<keyword evidence="7" id="KW-0325">Glycoprotein</keyword>
<dbReference type="InterPro" id="IPR050645">
    <property type="entry name" value="Histidine_acid_phosphatase"/>
</dbReference>
<keyword evidence="5" id="KW-0378">Hydrolase</keyword>
<dbReference type="KEGG" id="csol:105362038"/>
<feature type="chain" id="PRO_5042552772" description="acid phosphatase" evidence="8">
    <location>
        <begin position="21"/>
        <end position="376"/>
    </location>
</feature>
<gene>
    <name evidence="10" type="primary">LOC105362038</name>
</gene>
<dbReference type="AlphaFoldDB" id="A0AAJ6YGL6"/>
<evidence type="ECO:0000256" key="8">
    <source>
        <dbReference type="SAM" id="SignalP"/>
    </source>
</evidence>
<comment type="catalytic activity">
    <reaction evidence="1">
        <text>a phosphate monoester + H2O = an alcohol + phosphate</text>
        <dbReference type="Rhea" id="RHEA:15017"/>
        <dbReference type="ChEBI" id="CHEBI:15377"/>
        <dbReference type="ChEBI" id="CHEBI:30879"/>
        <dbReference type="ChEBI" id="CHEBI:43474"/>
        <dbReference type="ChEBI" id="CHEBI:67140"/>
        <dbReference type="EC" id="3.1.3.2"/>
    </reaction>
</comment>
<evidence type="ECO:0000256" key="6">
    <source>
        <dbReference type="ARBA" id="ARBA00023157"/>
    </source>
</evidence>
<proteinExistence type="inferred from homology"/>
<dbReference type="Proteomes" id="UP000695007">
    <property type="component" value="Unplaced"/>
</dbReference>
<dbReference type="SUPFAM" id="SSF53254">
    <property type="entry name" value="Phosphoglycerate mutase-like"/>
    <property type="match status" value="1"/>
</dbReference>